<proteinExistence type="predicted"/>
<reference evidence="1" key="1">
    <citation type="submission" date="2021-01" db="EMBL/GenBank/DDBJ databases">
        <authorList>
            <consortium name="Genoscope - CEA"/>
            <person name="William W."/>
        </authorList>
    </citation>
    <scope>NUCLEOTIDE SEQUENCE</scope>
</reference>
<accession>A0A8S1RVA9</accession>
<protein>
    <submittedName>
        <fullName evidence="1">Uncharacterized protein</fullName>
    </submittedName>
</protein>
<dbReference type="Proteomes" id="UP000692954">
    <property type="component" value="Unassembled WGS sequence"/>
</dbReference>
<gene>
    <name evidence="1" type="ORF">PSON_ATCC_30995.1.T3340002</name>
</gene>
<sequence length="113" mass="13155">MVTKEICLVKRLIQVISVEQETMFGSHFECLPMTVSQRLSIQTVPNYVVKLCSCLLLFLNYSFQLSQLFFSVSCCKISLKESIYLLICCLVNQLEMHRQVLFICCSQFLYEFS</sequence>
<organism evidence="1 2">
    <name type="scientific">Paramecium sonneborni</name>
    <dbReference type="NCBI Taxonomy" id="65129"/>
    <lineage>
        <taxon>Eukaryota</taxon>
        <taxon>Sar</taxon>
        <taxon>Alveolata</taxon>
        <taxon>Ciliophora</taxon>
        <taxon>Intramacronucleata</taxon>
        <taxon>Oligohymenophorea</taxon>
        <taxon>Peniculida</taxon>
        <taxon>Parameciidae</taxon>
        <taxon>Paramecium</taxon>
    </lineage>
</organism>
<keyword evidence="2" id="KW-1185">Reference proteome</keyword>
<comment type="caution">
    <text evidence="1">The sequence shown here is derived from an EMBL/GenBank/DDBJ whole genome shotgun (WGS) entry which is preliminary data.</text>
</comment>
<dbReference type="AlphaFoldDB" id="A0A8S1RVA9"/>
<evidence type="ECO:0000313" key="2">
    <source>
        <dbReference type="Proteomes" id="UP000692954"/>
    </source>
</evidence>
<evidence type="ECO:0000313" key="1">
    <source>
        <dbReference type="EMBL" id="CAD8130819.1"/>
    </source>
</evidence>
<dbReference type="EMBL" id="CAJJDN010000334">
    <property type="protein sequence ID" value="CAD8130819.1"/>
    <property type="molecule type" value="Genomic_DNA"/>
</dbReference>
<name>A0A8S1RVA9_9CILI</name>